<dbReference type="SUPFAM" id="SSF55920">
    <property type="entry name" value="Creatinase/aminopeptidase"/>
    <property type="match status" value="1"/>
</dbReference>
<dbReference type="Proteomes" id="UP000195607">
    <property type="component" value="Chromosome I"/>
</dbReference>
<dbReference type="SUPFAM" id="SSF53092">
    <property type="entry name" value="Creatinase/prolidase N-terminal domain"/>
    <property type="match status" value="1"/>
</dbReference>
<dbReference type="InterPro" id="IPR029149">
    <property type="entry name" value="Creatin/AminoP/Spt16_N"/>
</dbReference>
<feature type="domain" description="Creatinase N-terminal" evidence="2">
    <location>
        <begin position="12"/>
        <end position="116"/>
    </location>
</feature>
<gene>
    <name evidence="4" type="ORF">CPM_1789</name>
    <name evidence="3" type="ORF">CSP5_1850</name>
</gene>
<evidence type="ECO:0000259" key="2">
    <source>
        <dbReference type="Pfam" id="PF01321"/>
    </source>
</evidence>
<reference evidence="5" key="2">
    <citation type="submission" date="2016-06" db="EMBL/GenBank/DDBJ databases">
        <authorList>
            <person name="Toshchakov V.S."/>
        </authorList>
    </citation>
    <scope>NUCLEOTIDE SEQUENCE [LARGE SCALE GENOMIC DNA]</scope>
    <source>
        <strain>PM4 (JCM 30641</strain>
        <strain evidence="5">\VKM B-2940)</strain>
    </source>
</reference>
<dbReference type="Pfam" id="PF00557">
    <property type="entry name" value="Peptidase_M24"/>
    <property type="match status" value="1"/>
</dbReference>
<accession>A0A1N5WIR9</accession>
<dbReference type="Pfam" id="PF01321">
    <property type="entry name" value="Creatinase_N"/>
    <property type="match status" value="1"/>
</dbReference>
<dbReference type="CDD" id="cd01066">
    <property type="entry name" value="APP_MetAP"/>
    <property type="match status" value="1"/>
</dbReference>
<dbReference type="GO" id="GO:0004177">
    <property type="term" value="F:aminopeptidase activity"/>
    <property type="evidence" value="ECO:0007669"/>
    <property type="project" value="UniProtKB-KW"/>
</dbReference>
<reference evidence="4" key="3">
    <citation type="submission" date="2016-06" db="EMBL/GenBank/DDBJ databases">
        <authorList>
            <person name="Olsen C.W."/>
            <person name="Carey S."/>
            <person name="Hinshaw L."/>
            <person name="Karasin A.I."/>
        </authorList>
    </citation>
    <scope>NUCLEOTIDE SEQUENCE [LARGE SCALE GENOMIC DNA]</scope>
    <source>
        <strain evidence="4">PM4</strain>
    </source>
</reference>
<reference evidence="3 6" key="1">
    <citation type="submission" date="2016-04" db="EMBL/GenBank/DDBJ databases">
        <authorList>
            <person name="Evans L.H."/>
            <person name="Alamgir A."/>
            <person name="Owens N."/>
            <person name="Weber N.D."/>
            <person name="Virtaneva K."/>
            <person name="Barbian K."/>
            <person name="Babar A."/>
            <person name="Rosenke K."/>
        </authorList>
    </citation>
    <scope>NUCLEOTIDE SEQUENCE [LARGE SCALE GENOMIC DNA]</scope>
    <source>
        <strain evidence="3">S5</strain>
        <strain evidence="6">S5(T) (JCM 30642 \VKM B-2941)</strain>
    </source>
</reference>
<dbReference type="AlphaFoldDB" id="A0A1N5WIR9"/>
<dbReference type="Gene3D" id="3.40.350.10">
    <property type="entry name" value="Creatinase/prolidase N-terminal domain"/>
    <property type="match status" value="1"/>
</dbReference>
<dbReference type="EMBL" id="LT671858">
    <property type="protein sequence ID" value="SIM85006.1"/>
    <property type="molecule type" value="Genomic_DNA"/>
</dbReference>
<protein>
    <submittedName>
        <fullName evidence="3">Xaa-Pro aminopeptidase non-peptidase homolog</fullName>
    </submittedName>
</protein>
<dbReference type="InterPro" id="IPR000587">
    <property type="entry name" value="Creatinase_N"/>
</dbReference>
<dbReference type="EMBL" id="LT719092">
    <property type="protein sequence ID" value="SJK85568.1"/>
    <property type="molecule type" value="Genomic_DNA"/>
</dbReference>
<proteinExistence type="predicted"/>
<dbReference type="InterPro" id="IPR000994">
    <property type="entry name" value="Pept_M24"/>
</dbReference>
<dbReference type="GeneID" id="41589087"/>
<dbReference type="KEGG" id="cdiv:CPM_1789"/>
<dbReference type="Proteomes" id="UP000187822">
    <property type="component" value="Chromosome I"/>
</dbReference>
<keyword evidence="3" id="KW-0031">Aminopeptidase</keyword>
<evidence type="ECO:0000313" key="3">
    <source>
        <dbReference type="EMBL" id="SIM85006.1"/>
    </source>
</evidence>
<dbReference type="InterPro" id="IPR036005">
    <property type="entry name" value="Creatinase/aminopeptidase-like"/>
</dbReference>
<evidence type="ECO:0000259" key="1">
    <source>
        <dbReference type="Pfam" id="PF00557"/>
    </source>
</evidence>
<dbReference type="Gene3D" id="3.90.230.10">
    <property type="entry name" value="Creatinase/methionine aminopeptidase superfamily"/>
    <property type="match status" value="1"/>
</dbReference>
<dbReference type="InterPro" id="IPR050659">
    <property type="entry name" value="Peptidase_M24B"/>
</dbReference>
<keyword evidence="5" id="KW-1185">Reference proteome</keyword>
<evidence type="ECO:0000313" key="6">
    <source>
        <dbReference type="Proteomes" id="UP000195607"/>
    </source>
</evidence>
<dbReference type="PANTHER" id="PTHR46112:SF2">
    <property type="entry name" value="XAA-PRO AMINOPEPTIDASE P-RELATED"/>
    <property type="match status" value="1"/>
</dbReference>
<evidence type="ECO:0000313" key="4">
    <source>
        <dbReference type="EMBL" id="SJK85568.1"/>
    </source>
</evidence>
<dbReference type="OrthoDB" id="1346at2157"/>
<keyword evidence="3" id="KW-0378">Hydrolase</keyword>
<dbReference type="STRING" id="1673428.CPM_1789"/>
<dbReference type="RefSeq" id="WP_077076673.1">
    <property type="nucleotide sequence ID" value="NZ_LT671858.1"/>
</dbReference>
<organism evidence="3 6">
    <name type="scientific">Cuniculiplasma divulgatum</name>
    <dbReference type="NCBI Taxonomy" id="1673428"/>
    <lineage>
        <taxon>Archaea</taxon>
        <taxon>Methanobacteriati</taxon>
        <taxon>Thermoplasmatota</taxon>
        <taxon>Thermoplasmata</taxon>
        <taxon>Thermoplasmatales</taxon>
        <taxon>Cuniculiplasmataceae</taxon>
        <taxon>Cuniculiplasma</taxon>
    </lineage>
</organism>
<keyword evidence="3" id="KW-0645">Protease</keyword>
<feature type="domain" description="Peptidase M24" evidence="1">
    <location>
        <begin position="226"/>
        <end position="377"/>
    </location>
</feature>
<name>A0A1N5WIR9_9ARCH</name>
<dbReference type="PANTHER" id="PTHR46112">
    <property type="entry name" value="AMINOPEPTIDASE"/>
    <property type="match status" value="1"/>
</dbReference>
<sequence>MIRISKGELKRRVEKLGKLMSEKDLDAIYISGTTSFKYFADYFYIATERPAAFLIDKNLDIHFFGPVMEKEHVLGQCPNIKDSYGYPDYPGDKHPLKYFGEWTEKIVKEKKIGVDNPSFYSSGWGFKPIPVDEIVKGFNISGISEDLYNMRKIKSDEEIEIMRESSKWGNLAHNLLQEYTEYGEFDFEISYKASSEANKMAMYAFGMDTRPSINSPMEIGAGFRGQVGEHSYYPHSLFTNRKIRKGDILGSGASGEIDGYHIEIERNLFVGKPDERTRRFHKLAVEMQKVAIDALEIGKEFSAVDRKVIEFAKENDVLQYRLHHSGHCIGLEGHEAPFLDVGENEKIRAGMTFSVEPGIYVKGLGGFRHSDTVVMHEDGPEVITYYPKDTESLTICD</sequence>
<evidence type="ECO:0000313" key="5">
    <source>
        <dbReference type="Proteomes" id="UP000187822"/>
    </source>
</evidence>